<gene>
    <name evidence="2" type="ORF">GCM10022291_10040</name>
</gene>
<evidence type="ECO:0000313" key="3">
    <source>
        <dbReference type="Proteomes" id="UP001501496"/>
    </source>
</evidence>
<proteinExistence type="predicted"/>
<organism evidence="2 3">
    <name type="scientific">Postechiella marina</name>
    <dbReference type="NCBI Taxonomy" id="943941"/>
    <lineage>
        <taxon>Bacteria</taxon>
        <taxon>Pseudomonadati</taxon>
        <taxon>Bacteroidota</taxon>
        <taxon>Flavobacteriia</taxon>
        <taxon>Flavobacteriales</taxon>
        <taxon>Flavobacteriaceae</taxon>
        <taxon>Postechiella</taxon>
    </lineage>
</organism>
<reference evidence="3" key="1">
    <citation type="journal article" date="2019" name="Int. J. Syst. Evol. Microbiol.">
        <title>The Global Catalogue of Microorganisms (GCM) 10K type strain sequencing project: providing services to taxonomists for standard genome sequencing and annotation.</title>
        <authorList>
            <consortium name="The Broad Institute Genomics Platform"/>
            <consortium name="The Broad Institute Genome Sequencing Center for Infectious Disease"/>
            <person name="Wu L."/>
            <person name="Ma J."/>
        </authorList>
    </citation>
    <scope>NUCLEOTIDE SEQUENCE [LARGE SCALE GENOMIC DNA]</scope>
    <source>
        <strain evidence="3">JCM 17630</strain>
    </source>
</reference>
<dbReference type="Proteomes" id="UP001501496">
    <property type="component" value="Unassembled WGS sequence"/>
</dbReference>
<name>A0ABP8C434_9FLAO</name>
<evidence type="ECO:0000256" key="1">
    <source>
        <dbReference type="SAM" id="MobiDB-lite"/>
    </source>
</evidence>
<comment type="caution">
    <text evidence="2">The sequence shown here is derived from an EMBL/GenBank/DDBJ whole genome shotgun (WGS) entry which is preliminary data.</text>
</comment>
<keyword evidence="3" id="KW-1185">Reference proteome</keyword>
<sequence>MISDLTQEYSDTIQSVFVKAPLIDKFNNHIIETRLISRADSSFAYTPTEEVEEAPKKKGLMSKLSKNSDSKEDKSIQHLAILNDLNTHGIAKSLVSKWFNRSELGGFNMDLIAERGYYNASDLDVKIANSSERGSALLADAGEALIKNTFIIVNDFKYTNKEEVAEKAKGLLSGVTKVASVLGKDNLANTSTLASKGVEVAGKGYVIKTKAYLYKLVWNDEIANVFYNNFWTDDANIDNDKVEAYNQTDVFKLEYVGTETSWADIQSTSYSNKSNVELISVATVRAIDNVISKLQRKFEVFRTKTPLVSSDPLAAKIGLKEGLEKGDKYEVLEQVLNKDGITEYKRLGVIKVDKNLIWDNRYNANEENTSSMEYTTFTGGKNKFFAGMLIRQIN</sequence>
<dbReference type="EMBL" id="BAABCA010000002">
    <property type="protein sequence ID" value="GAA4233326.1"/>
    <property type="molecule type" value="Genomic_DNA"/>
</dbReference>
<protein>
    <submittedName>
        <fullName evidence="2">Uncharacterized protein</fullName>
    </submittedName>
</protein>
<accession>A0ABP8C434</accession>
<feature type="region of interest" description="Disordered" evidence="1">
    <location>
        <begin position="47"/>
        <end position="71"/>
    </location>
</feature>
<evidence type="ECO:0000313" key="2">
    <source>
        <dbReference type="EMBL" id="GAA4233326.1"/>
    </source>
</evidence>